<dbReference type="AlphaFoldDB" id="A0A178LJZ1"/>
<proteinExistence type="predicted"/>
<protein>
    <submittedName>
        <fullName evidence="4">Chemotaxis protein CheW</fullName>
    </submittedName>
</protein>
<evidence type="ECO:0000259" key="3">
    <source>
        <dbReference type="PROSITE" id="PS50851"/>
    </source>
</evidence>
<organism evidence="4 5">
    <name type="scientific">Pseudomonas oryzihabitans</name>
    <dbReference type="NCBI Taxonomy" id="47885"/>
    <lineage>
        <taxon>Bacteria</taxon>
        <taxon>Pseudomonadati</taxon>
        <taxon>Pseudomonadota</taxon>
        <taxon>Gammaproteobacteria</taxon>
        <taxon>Pseudomonadales</taxon>
        <taxon>Pseudomonadaceae</taxon>
        <taxon>Pseudomonas</taxon>
    </lineage>
</organism>
<dbReference type="InterPro" id="IPR011006">
    <property type="entry name" value="CheY-like_superfamily"/>
</dbReference>
<feature type="domain" description="Response regulatory" evidence="2">
    <location>
        <begin position="180"/>
        <end position="305"/>
    </location>
</feature>
<dbReference type="PROSITE" id="PS50851">
    <property type="entry name" value="CHEW"/>
    <property type="match status" value="1"/>
</dbReference>
<dbReference type="SUPFAM" id="SSF50341">
    <property type="entry name" value="CheW-like"/>
    <property type="match status" value="1"/>
</dbReference>
<feature type="modified residue" description="4-aspartylphosphate" evidence="1">
    <location>
        <position position="238"/>
    </location>
</feature>
<dbReference type="Gene3D" id="2.30.30.40">
    <property type="entry name" value="SH3 Domains"/>
    <property type="match status" value="1"/>
</dbReference>
<dbReference type="SMART" id="SM00260">
    <property type="entry name" value="CheW"/>
    <property type="match status" value="1"/>
</dbReference>
<dbReference type="InterPro" id="IPR002545">
    <property type="entry name" value="CheW-lke_dom"/>
</dbReference>
<dbReference type="Pfam" id="PF01584">
    <property type="entry name" value="CheW"/>
    <property type="match status" value="1"/>
</dbReference>
<dbReference type="EMBL" id="LWCR01000005">
    <property type="protein sequence ID" value="OAN31365.1"/>
    <property type="molecule type" value="Genomic_DNA"/>
</dbReference>
<dbReference type="InterPro" id="IPR001789">
    <property type="entry name" value="Sig_transdc_resp-reg_receiver"/>
</dbReference>
<dbReference type="PROSITE" id="PS50110">
    <property type="entry name" value="RESPONSE_REGULATORY"/>
    <property type="match status" value="1"/>
</dbReference>
<dbReference type="SMART" id="SM00448">
    <property type="entry name" value="REC"/>
    <property type="match status" value="1"/>
</dbReference>
<sequence length="310" mass="34732">MAGILDTVDQRTQLVGENRLEILMFQLSSRQMFAINVFKVQEVLKLPRLTQMPKRHPMICGVVHLRGQTLPVIDLAAAIGMRPITPDDNSTIIVTEYNRSVQAFLVGSVDRIINLNWDSIQAPPGGAGRQHYLTAITRIEDRLVEVIDVEKVLAEIAPYNVKVSQERLADPLLAKARGREVLLVDDSSTAIGQLRDTLVQLDLKFHIATDGLQALRKLKAWADEGVVLTEKLLMVLTDAEMPEMDGYRLTTEIRQDPRLADLYVVLHTSLSGSFNEAMVKKVGCNAFLSKFQPDQLVEEVRRRLVLAEES</sequence>
<evidence type="ECO:0000256" key="1">
    <source>
        <dbReference type="PROSITE-ProRule" id="PRU00169"/>
    </source>
</evidence>
<dbReference type="CDD" id="cd19924">
    <property type="entry name" value="REC_CheV-like"/>
    <property type="match status" value="1"/>
</dbReference>
<dbReference type="InterPro" id="IPR024181">
    <property type="entry name" value="Chemotax_regulator_CheV"/>
</dbReference>
<dbReference type="InterPro" id="IPR036061">
    <property type="entry name" value="CheW-like_dom_sf"/>
</dbReference>
<dbReference type="SUPFAM" id="SSF52172">
    <property type="entry name" value="CheY-like"/>
    <property type="match status" value="1"/>
</dbReference>
<dbReference type="Gene3D" id="2.40.50.180">
    <property type="entry name" value="CheA-289, Domain 4"/>
    <property type="match status" value="1"/>
</dbReference>
<dbReference type="Proteomes" id="UP000078356">
    <property type="component" value="Unassembled WGS sequence"/>
</dbReference>
<dbReference type="PANTHER" id="PTHR47233:SF3">
    <property type="entry name" value="CHEMOTAXIS PROTEIN CHEV"/>
    <property type="match status" value="1"/>
</dbReference>
<feature type="domain" description="CheW-like" evidence="3">
    <location>
        <begin position="19"/>
        <end position="158"/>
    </location>
</feature>
<dbReference type="PIRSF" id="PIRSF002867">
    <property type="entry name" value="CheV"/>
    <property type="match status" value="1"/>
</dbReference>
<dbReference type="PANTHER" id="PTHR47233">
    <property type="entry name" value="CHEMOTAXIS PROTEIN CHEV"/>
    <property type="match status" value="1"/>
</dbReference>
<accession>A0A178LJZ1</accession>
<name>A0A178LJZ1_9PSED</name>
<reference evidence="4 5" key="1">
    <citation type="submission" date="2016-04" db="EMBL/GenBank/DDBJ databases">
        <title>Draft Genome Sequences of Staphylococcus capitis Strain H36, S. capitis Strain H65, S. cohnii Strain H62, S. hominis Strain H69, Mycobacterium iranicum Strain H39, Plantibacter sp. Strain H53, Pseudomonas oryzihabitans Strain H72, and Microbacterium sp. Strain H83, isolated from residential settings.</title>
        <authorList>
            <person name="Lymperopoulou D."/>
            <person name="Adams R.I."/>
            <person name="Lindow S."/>
            <person name="Coil D.A."/>
            <person name="Jospin G."/>
            <person name="Eisen J.A."/>
        </authorList>
    </citation>
    <scope>NUCLEOTIDE SEQUENCE [LARGE SCALE GENOMIC DNA]</scope>
    <source>
        <strain evidence="4 5">H72</strain>
    </source>
</reference>
<dbReference type="RefSeq" id="WP_064307207.1">
    <property type="nucleotide sequence ID" value="NZ_LWCR01000005.1"/>
</dbReference>
<dbReference type="Gene3D" id="3.40.50.2300">
    <property type="match status" value="1"/>
</dbReference>
<dbReference type="GO" id="GO:0006935">
    <property type="term" value="P:chemotaxis"/>
    <property type="evidence" value="ECO:0007669"/>
    <property type="project" value="InterPro"/>
</dbReference>
<keyword evidence="1" id="KW-0597">Phosphoprotein</keyword>
<comment type="caution">
    <text evidence="4">The sequence shown here is derived from an EMBL/GenBank/DDBJ whole genome shotgun (WGS) entry which is preliminary data.</text>
</comment>
<dbReference type="OrthoDB" id="9806105at2"/>
<evidence type="ECO:0000259" key="2">
    <source>
        <dbReference type="PROSITE" id="PS50110"/>
    </source>
</evidence>
<evidence type="ECO:0000313" key="4">
    <source>
        <dbReference type="EMBL" id="OAN31365.1"/>
    </source>
</evidence>
<dbReference type="GO" id="GO:0000160">
    <property type="term" value="P:phosphorelay signal transduction system"/>
    <property type="evidence" value="ECO:0007669"/>
    <property type="project" value="InterPro"/>
</dbReference>
<gene>
    <name evidence="4" type="ORF">A4V15_13525</name>
</gene>
<evidence type="ECO:0000313" key="5">
    <source>
        <dbReference type="Proteomes" id="UP000078356"/>
    </source>
</evidence>
<dbReference type="Pfam" id="PF00072">
    <property type="entry name" value="Response_reg"/>
    <property type="match status" value="1"/>
</dbReference>